<dbReference type="EMBL" id="PDOF01000001">
    <property type="protein sequence ID" value="PYZ97415.1"/>
    <property type="molecule type" value="Genomic_DNA"/>
</dbReference>
<comment type="caution">
    <text evidence="2">The sequence shown here is derived from an EMBL/GenBank/DDBJ whole genome shotgun (WGS) entry which is preliminary data.</text>
</comment>
<keyword evidence="3" id="KW-1185">Reference proteome</keyword>
<evidence type="ECO:0000313" key="3">
    <source>
        <dbReference type="Proteomes" id="UP000248066"/>
    </source>
</evidence>
<protein>
    <submittedName>
        <fullName evidence="2">Uncharacterized protein</fullName>
    </submittedName>
</protein>
<evidence type="ECO:0000313" key="2">
    <source>
        <dbReference type="EMBL" id="PYZ97415.1"/>
    </source>
</evidence>
<gene>
    <name evidence="2" type="ORF">CR205_02095</name>
</gene>
<name>A0A2W0HIV6_9BACI</name>
<feature type="compositionally biased region" description="Basic and acidic residues" evidence="1">
    <location>
        <begin position="45"/>
        <end position="64"/>
    </location>
</feature>
<accession>A0A2W0HIV6</accession>
<dbReference type="Proteomes" id="UP000248066">
    <property type="component" value="Unassembled WGS sequence"/>
</dbReference>
<organism evidence="2 3">
    <name type="scientific">Alteribacter lacisalsi</name>
    <dbReference type="NCBI Taxonomy" id="2045244"/>
    <lineage>
        <taxon>Bacteria</taxon>
        <taxon>Bacillati</taxon>
        <taxon>Bacillota</taxon>
        <taxon>Bacilli</taxon>
        <taxon>Bacillales</taxon>
        <taxon>Bacillaceae</taxon>
        <taxon>Alteribacter</taxon>
    </lineage>
</organism>
<dbReference type="OrthoDB" id="2390014at2"/>
<reference evidence="2 3" key="1">
    <citation type="submission" date="2017-10" db="EMBL/GenBank/DDBJ databases">
        <title>Bacillus sp. nov., a halophilic bacterium isolated from a Yangshapao Lake.</title>
        <authorList>
            <person name="Wang H."/>
        </authorList>
    </citation>
    <scope>NUCLEOTIDE SEQUENCE [LARGE SCALE GENOMIC DNA]</scope>
    <source>
        <strain evidence="2 3">YSP-3</strain>
    </source>
</reference>
<feature type="region of interest" description="Disordered" evidence="1">
    <location>
        <begin position="45"/>
        <end position="71"/>
    </location>
</feature>
<proteinExistence type="predicted"/>
<evidence type="ECO:0000256" key="1">
    <source>
        <dbReference type="SAM" id="MobiDB-lite"/>
    </source>
</evidence>
<dbReference type="AlphaFoldDB" id="A0A2W0HIV6"/>
<sequence length="90" mass="10340">MLANKLITSTLVATAVAAGSYYFGKEENREKLYHSFKRIKSKVKNETKEDHNPYLNEKVGHSDPDDIQDNSMVDEGAMYSVNYYNENMNK</sequence>